<name>A0A1F7REP9_9BACT</name>
<sequence length="348" mass="41297">MKRLKKLSMILLYLLLLCLLLEFSLRYFLKIRDKASFFDPKTIIYYYYPELKEITETPISNNDKFFDILILDGSALNDKWGNVKSELYKQLEGTGMKNVKIYNVAVPAHTSLDSRIKFEWLKDKDFDLVIFYHGINEVRFNNCPDSFFKSNYLHYLWYNEIINIVKHKEIKYTVIPYLIESLKIGIQKKFKLRKYASIYNPDPEWVKYGAKIKTSSEFRKNLEQIIKLAGLKNTPVMVMTFAYYIPSDYSLDKFNSKKLDYSKHRSPLEWWGNPENVKLGMEAHNQVLKDVVSTDTYRELYFIDMNNLIHKNGKNFDDACHFTQEGSREFASYMIPVIQKIALSYKKY</sequence>
<proteinExistence type="predicted"/>
<gene>
    <name evidence="1" type="ORF">A2042_00235</name>
</gene>
<dbReference type="SUPFAM" id="SSF52266">
    <property type="entry name" value="SGNH hydrolase"/>
    <property type="match status" value="1"/>
</dbReference>
<dbReference type="Gene3D" id="3.40.50.1110">
    <property type="entry name" value="SGNH hydrolase"/>
    <property type="match status" value="1"/>
</dbReference>
<organism evidence="1 2">
    <name type="scientific">Candidatus Schekmanbacteria bacterium GWA2_38_11</name>
    <dbReference type="NCBI Taxonomy" id="1817876"/>
    <lineage>
        <taxon>Bacteria</taxon>
        <taxon>Candidatus Schekmaniibacteriota</taxon>
    </lineage>
</organism>
<evidence type="ECO:0000313" key="1">
    <source>
        <dbReference type="EMBL" id="OGL40016.1"/>
    </source>
</evidence>
<accession>A0A1F7REP9</accession>
<dbReference type="AlphaFoldDB" id="A0A1F7REP9"/>
<comment type="caution">
    <text evidence="1">The sequence shown here is derived from an EMBL/GenBank/DDBJ whole genome shotgun (WGS) entry which is preliminary data.</text>
</comment>
<evidence type="ECO:0008006" key="3">
    <source>
        <dbReference type="Google" id="ProtNLM"/>
    </source>
</evidence>
<reference evidence="1 2" key="1">
    <citation type="journal article" date="2016" name="Nat. Commun.">
        <title>Thousands of microbial genomes shed light on interconnected biogeochemical processes in an aquifer system.</title>
        <authorList>
            <person name="Anantharaman K."/>
            <person name="Brown C.T."/>
            <person name="Hug L.A."/>
            <person name="Sharon I."/>
            <person name="Castelle C.J."/>
            <person name="Probst A.J."/>
            <person name="Thomas B.C."/>
            <person name="Singh A."/>
            <person name="Wilkins M.J."/>
            <person name="Karaoz U."/>
            <person name="Brodie E.L."/>
            <person name="Williams K.H."/>
            <person name="Hubbard S.S."/>
            <person name="Banfield J.F."/>
        </authorList>
    </citation>
    <scope>NUCLEOTIDE SEQUENCE [LARGE SCALE GENOMIC DNA]</scope>
</reference>
<dbReference type="InterPro" id="IPR036514">
    <property type="entry name" value="SGNH_hydro_sf"/>
</dbReference>
<protein>
    <recommendedName>
        <fullName evidence="3">SGNH hydrolase-type esterase domain-containing protein</fullName>
    </recommendedName>
</protein>
<dbReference type="Proteomes" id="UP000178526">
    <property type="component" value="Unassembled WGS sequence"/>
</dbReference>
<dbReference type="EMBL" id="MGDB01000108">
    <property type="protein sequence ID" value="OGL40016.1"/>
    <property type="molecule type" value="Genomic_DNA"/>
</dbReference>
<evidence type="ECO:0000313" key="2">
    <source>
        <dbReference type="Proteomes" id="UP000178526"/>
    </source>
</evidence>